<gene>
    <name evidence="2" type="ORF">CSKR_200635</name>
</gene>
<evidence type="ECO:0000313" key="2">
    <source>
        <dbReference type="EMBL" id="KAG5447943.1"/>
    </source>
</evidence>
<accession>A0A8T1MFJ4</accession>
<reference evidence="2 3" key="1">
    <citation type="journal article" date="2018" name="Biotechnol. Adv.">
        <title>Improved genomic resources and new bioinformatic workflow for the carcinogenic parasite Clonorchis sinensis: Biotechnological implications.</title>
        <authorList>
            <person name="Wang D."/>
            <person name="Korhonen P.K."/>
            <person name="Gasser R.B."/>
            <person name="Young N.D."/>
        </authorList>
    </citation>
    <scope>NUCLEOTIDE SEQUENCE [LARGE SCALE GENOMIC DNA]</scope>
    <source>
        <strain evidence="2">Cs-k2</strain>
    </source>
</reference>
<feature type="region of interest" description="Disordered" evidence="1">
    <location>
        <begin position="108"/>
        <end position="144"/>
    </location>
</feature>
<feature type="compositionally biased region" description="Polar residues" evidence="1">
    <location>
        <begin position="52"/>
        <end position="61"/>
    </location>
</feature>
<name>A0A8T1MFJ4_CLOSI</name>
<evidence type="ECO:0000313" key="3">
    <source>
        <dbReference type="Proteomes" id="UP000286415"/>
    </source>
</evidence>
<dbReference type="OrthoDB" id="6248801at2759"/>
<proteinExistence type="predicted"/>
<dbReference type="Proteomes" id="UP000286415">
    <property type="component" value="Unassembled WGS sequence"/>
</dbReference>
<organism evidence="2 3">
    <name type="scientific">Clonorchis sinensis</name>
    <name type="common">Chinese liver fluke</name>
    <dbReference type="NCBI Taxonomy" id="79923"/>
    <lineage>
        <taxon>Eukaryota</taxon>
        <taxon>Metazoa</taxon>
        <taxon>Spiralia</taxon>
        <taxon>Lophotrochozoa</taxon>
        <taxon>Platyhelminthes</taxon>
        <taxon>Trematoda</taxon>
        <taxon>Digenea</taxon>
        <taxon>Opisthorchiida</taxon>
        <taxon>Opisthorchiata</taxon>
        <taxon>Opisthorchiidae</taxon>
        <taxon>Clonorchis</taxon>
    </lineage>
</organism>
<feature type="compositionally biased region" description="Polar residues" evidence="1">
    <location>
        <begin position="114"/>
        <end position="130"/>
    </location>
</feature>
<comment type="caution">
    <text evidence="2">The sequence shown here is derived from an EMBL/GenBank/DDBJ whole genome shotgun (WGS) entry which is preliminary data.</text>
</comment>
<sequence length="261" mass="29633">MRSKRRSSILAGLDTSNILSPPASPEVSVRRRSLRLRRNSFLFRIPAEQFVGDSQNDSGATVPSPILPSLDEEPSDNITSSVLMNRTHESDDKTPVKVNRRISLCVENRHISPSEDSPQQLRLNPNSQEQENLRPCPAQPSPSWLISRYSPPKLVGLESLLEGRVLRSRRTPLLPSKQNNNMLRFHVFTGQTLDEACQPKFPGAAPLDPKLVLTLTRRRTRLRQQKARRLGFKEIAVSRKTERRLSMLMRTMQENLSSPDN</sequence>
<dbReference type="EMBL" id="NIRI02000042">
    <property type="protein sequence ID" value="KAG5447943.1"/>
    <property type="molecule type" value="Genomic_DNA"/>
</dbReference>
<feature type="region of interest" description="Disordered" evidence="1">
    <location>
        <begin position="52"/>
        <end position="77"/>
    </location>
</feature>
<keyword evidence="3" id="KW-1185">Reference proteome</keyword>
<protein>
    <submittedName>
        <fullName evidence="2">Uncharacterized protein</fullName>
    </submittedName>
</protein>
<dbReference type="AlphaFoldDB" id="A0A8T1MFJ4"/>
<evidence type="ECO:0000256" key="1">
    <source>
        <dbReference type="SAM" id="MobiDB-lite"/>
    </source>
</evidence>
<reference evidence="2 3" key="2">
    <citation type="journal article" date="2021" name="Genomics">
        <title>High-quality reference genome for Clonorchis sinensis.</title>
        <authorList>
            <person name="Young N.D."/>
            <person name="Stroehlein A.J."/>
            <person name="Kinkar L."/>
            <person name="Wang T."/>
            <person name="Sohn W.M."/>
            <person name="Chang B.C.H."/>
            <person name="Kaur P."/>
            <person name="Weisz D."/>
            <person name="Dudchenko O."/>
            <person name="Aiden E.L."/>
            <person name="Korhonen P.K."/>
            <person name="Gasser R.B."/>
        </authorList>
    </citation>
    <scope>NUCLEOTIDE SEQUENCE [LARGE SCALE GENOMIC DNA]</scope>
    <source>
        <strain evidence="2">Cs-k2</strain>
    </source>
</reference>